<accession>A0A0H2RYF3</accession>
<gene>
    <name evidence="1" type="ORF">SCHPADRAFT_549255</name>
</gene>
<reference evidence="1 2" key="1">
    <citation type="submission" date="2015-04" db="EMBL/GenBank/DDBJ databases">
        <title>Complete genome sequence of Schizopora paradoxa KUC8140, a cosmopolitan wood degrader in East Asia.</title>
        <authorList>
            <consortium name="DOE Joint Genome Institute"/>
            <person name="Min B."/>
            <person name="Park H."/>
            <person name="Jang Y."/>
            <person name="Kim J.-J."/>
            <person name="Kim K.H."/>
            <person name="Pangilinan J."/>
            <person name="Lipzen A."/>
            <person name="Riley R."/>
            <person name="Grigoriev I.V."/>
            <person name="Spatafora J.W."/>
            <person name="Choi I.-G."/>
        </authorList>
    </citation>
    <scope>NUCLEOTIDE SEQUENCE [LARGE SCALE GENOMIC DNA]</scope>
    <source>
        <strain evidence="1 2">KUC8140</strain>
    </source>
</reference>
<evidence type="ECO:0000313" key="1">
    <source>
        <dbReference type="EMBL" id="KLO09821.1"/>
    </source>
</evidence>
<protein>
    <submittedName>
        <fullName evidence="1">Uncharacterized protein</fullName>
    </submittedName>
</protein>
<sequence length="159" mass="18533">MSSMRSELRRRNVLWCVWPRRSSLSDYSDAVPSRLQISAVLRPPEASRSCGRCLRDRLITRELSTKVTKLRLFASSARPSTWYLHTSALITSPTRPRRLEYSGRNHFECNTGLRSMMRGWEARGTSSFPPRGNDHRRREFDIKTRRLRGGMRLTVYKCG</sequence>
<proteinExistence type="predicted"/>
<dbReference type="InParanoid" id="A0A0H2RYF3"/>
<organism evidence="1 2">
    <name type="scientific">Schizopora paradoxa</name>
    <dbReference type="NCBI Taxonomy" id="27342"/>
    <lineage>
        <taxon>Eukaryota</taxon>
        <taxon>Fungi</taxon>
        <taxon>Dikarya</taxon>
        <taxon>Basidiomycota</taxon>
        <taxon>Agaricomycotina</taxon>
        <taxon>Agaricomycetes</taxon>
        <taxon>Hymenochaetales</taxon>
        <taxon>Schizoporaceae</taxon>
        <taxon>Schizopora</taxon>
    </lineage>
</organism>
<dbReference type="EMBL" id="KQ086044">
    <property type="protein sequence ID" value="KLO09821.1"/>
    <property type="molecule type" value="Genomic_DNA"/>
</dbReference>
<dbReference type="Proteomes" id="UP000053477">
    <property type="component" value="Unassembled WGS sequence"/>
</dbReference>
<evidence type="ECO:0000313" key="2">
    <source>
        <dbReference type="Proteomes" id="UP000053477"/>
    </source>
</evidence>
<dbReference type="AlphaFoldDB" id="A0A0H2RYF3"/>
<keyword evidence="2" id="KW-1185">Reference proteome</keyword>
<name>A0A0H2RYF3_9AGAM</name>